<proteinExistence type="predicted"/>
<evidence type="ECO:0000313" key="1">
    <source>
        <dbReference type="EMBL" id="KAG8180269.1"/>
    </source>
</evidence>
<gene>
    <name evidence="1" type="ORF">JTE90_019549</name>
</gene>
<dbReference type="Proteomes" id="UP000827092">
    <property type="component" value="Unassembled WGS sequence"/>
</dbReference>
<comment type="caution">
    <text evidence="1">The sequence shown here is derived from an EMBL/GenBank/DDBJ whole genome shotgun (WGS) entry which is preliminary data.</text>
</comment>
<sequence>MKNGRATSVRVLKTHFHESSSSRLWPIVIKARGTKSFLMFARRELRVLFKQMPMKELYAPCEGRWGEEREGLEIYLEEGSDVE</sequence>
<keyword evidence="2" id="KW-1185">Reference proteome</keyword>
<dbReference type="EMBL" id="JAFNEN010000571">
    <property type="protein sequence ID" value="KAG8180269.1"/>
    <property type="molecule type" value="Genomic_DNA"/>
</dbReference>
<evidence type="ECO:0000313" key="2">
    <source>
        <dbReference type="Proteomes" id="UP000827092"/>
    </source>
</evidence>
<protein>
    <submittedName>
        <fullName evidence="1">Uncharacterized protein</fullName>
    </submittedName>
</protein>
<accession>A0AAV6U7V6</accession>
<dbReference type="AlphaFoldDB" id="A0AAV6U7V6"/>
<organism evidence="1 2">
    <name type="scientific">Oedothorax gibbosus</name>
    <dbReference type="NCBI Taxonomy" id="931172"/>
    <lineage>
        <taxon>Eukaryota</taxon>
        <taxon>Metazoa</taxon>
        <taxon>Ecdysozoa</taxon>
        <taxon>Arthropoda</taxon>
        <taxon>Chelicerata</taxon>
        <taxon>Arachnida</taxon>
        <taxon>Araneae</taxon>
        <taxon>Araneomorphae</taxon>
        <taxon>Entelegynae</taxon>
        <taxon>Araneoidea</taxon>
        <taxon>Linyphiidae</taxon>
        <taxon>Erigoninae</taxon>
        <taxon>Oedothorax</taxon>
    </lineage>
</organism>
<reference evidence="1 2" key="1">
    <citation type="journal article" date="2022" name="Nat. Ecol. Evol.">
        <title>A masculinizing supergene underlies an exaggerated male reproductive morph in a spider.</title>
        <authorList>
            <person name="Hendrickx F."/>
            <person name="De Corte Z."/>
            <person name="Sonet G."/>
            <person name="Van Belleghem S.M."/>
            <person name="Kostlbacher S."/>
            <person name="Vangestel C."/>
        </authorList>
    </citation>
    <scope>NUCLEOTIDE SEQUENCE [LARGE SCALE GENOMIC DNA]</scope>
    <source>
        <strain evidence="1">W744_W776</strain>
    </source>
</reference>
<name>A0AAV6U7V6_9ARAC</name>